<comment type="caution">
    <text evidence="2">The sequence shown here is derived from an EMBL/GenBank/DDBJ whole genome shotgun (WGS) entry which is preliminary data.</text>
</comment>
<dbReference type="AlphaFoldDB" id="A0A701ZFW1"/>
<dbReference type="RefSeq" id="WP_079793134.1">
    <property type="nucleotide sequence ID" value="NZ_MXNY01000015.1"/>
</dbReference>
<proteinExistence type="predicted"/>
<evidence type="ECO:0000259" key="1">
    <source>
        <dbReference type="PROSITE" id="PS50042"/>
    </source>
</evidence>
<dbReference type="CDD" id="cd00038">
    <property type="entry name" value="CAP_ED"/>
    <property type="match status" value="1"/>
</dbReference>
<dbReference type="SUPFAM" id="SSF51206">
    <property type="entry name" value="cAMP-binding domain-like"/>
    <property type="match status" value="1"/>
</dbReference>
<dbReference type="InterPro" id="IPR014710">
    <property type="entry name" value="RmlC-like_jellyroll"/>
</dbReference>
<dbReference type="InterPro" id="IPR018490">
    <property type="entry name" value="cNMP-bd_dom_sf"/>
</dbReference>
<gene>
    <name evidence="2" type="ORF">G0B27_16410</name>
</gene>
<accession>A0A701ZFW1</accession>
<feature type="domain" description="Cyclic nucleotide-binding" evidence="1">
    <location>
        <begin position="52"/>
        <end position="110"/>
    </location>
</feature>
<dbReference type="Pfam" id="PF00027">
    <property type="entry name" value="cNMP_binding"/>
    <property type="match status" value="1"/>
</dbReference>
<dbReference type="Gene3D" id="2.60.120.10">
    <property type="entry name" value="Jelly Rolls"/>
    <property type="match status" value="1"/>
</dbReference>
<dbReference type="PROSITE" id="PS50042">
    <property type="entry name" value="CNMP_BINDING_3"/>
    <property type="match status" value="1"/>
</dbReference>
<organism evidence="2">
    <name type="scientific">Salmonella enterica</name>
    <name type="common">Salmonella choleraesuis</name>
    <dbReference type="NCBI Taxonomy" id="28901"/>
    <lineage>
        <taxon>Bacteria</taxon>
        <taxon>Pseudomonadati</taxon>
        <taxon>Pseudomonadota</taxon>
        <taxon>Gammaproteobacteria</taxon>
        <taxon>Enterobacterales</taxon>
        <taxon>Enterobacteriaceae</taxon>
        <taxon>Salmonella</taxon>
    </lineage>
</organism>
<reference evidence="2" key="1">
    <citation type="journal article" date="2018" name="Genome Biol.">
        <title>SKESA: strategic k-mer extension for scrupulous assemblies.</title>
        <authorList>
            <person name="Souvorov A."/>
            <person name="Agarwala R."/>
            <person name="Lipman D.J."/>
        </authorList>
    </citation>
    <scope>NUCLEOTIDE SEQUENCE</scope>
    <source>
        <strain evidence="2">232-84</strain>
    </source>
</reference>
<evidence type="ECO:0000313" key="2">
    <source>
        <dbReference type="EMBL" id="HAC6575768.1"/>
    </source>
</evidence>
<dbReference type="EMBL" id="DAAMGM010000013">
    <property type="protein sequence ID" value="HAC6575768.1"/>
    <property type="molecule type" value="Genomic_DNA"/>
</dbReference>
<sequence length="249" mass="28739">MIISDTSFHDIPPAAQVQQAAIPPPAEMPFLAAPMRNHTAFHSTHFSRHALLRPIARETGSKIYLQEEPICGFWYLNHGVVGLHHTLENGKEMLVRACQQGDWFGYLGLFGSEFYHCHACVLQTASLCHVIPHSNSDFLRYHPQFTQFLLNQVVASLSDSEHRMTWIARYRTRHRVLSSLWYLTQYFPSYDWTWREVAEFAGCETETALRFSKELRQASILDDSQRRLHVLHPVRLLALLDNSIIAPQQ</sequence>
<reference evidence="2" key="2">
    <citation type="submission" date="2018-07" db="EMBL/GenBank/DDBJ databases">
        <authorList>
            <consortium name="NCBI Pathogen Detection Project"/>
        </authorList>
    </citation>
    <scope>NUCLEOTIDE SEQUENCE</scope>
    <source>
        <strain evidence="2">232-84</strain>
    </source>
</reference>
<dbReference type="InterPro" id="IPR000595">
    <property type="entry name" value="cNMP-bd_dom"/>
</dbReference>
<protein>
    <submittedName>
        <fullName evidence="2">Crp/Fnr family transcriptional regulator</fullName>
    </submittedName>
</protein>
<name>A0A701ZFW1_SALER</name>